<protein>
    <submittedName>
        <fullName evidence="3">PCMD domain-containing protein</fullName>
    </submittedName>
</protein>
<feature type="chain" id="PRO_5038471125" evidence="1">
    <location>
        <begin position="23"/>
        <end position="320"/>
    </location>
</feature>
<evidence type="ECO:0000313" key="4">
    <source>
        <dbReference type="Proteomes" id="UP000823926"/>
    </source>
</evidence>
<sequence length="320" mass="35421">MNKPYPWLIPVTLLLAAVPVRAQKTALLSFGNFDQWVVREIEESSVIGGKTRYLYEIAPHDTIRGNIPYRRSSRSPWRTSNVLAKVSGITKGSVTVVPERRGNGYCARLDTKLETVKVLGVINISVLASGSIFLGEMLEPVQDTKNPQAKLNQGVPFTGHPTALVMDYKYHTDGSSNRIKATGFSSQKVVPGRDYADVTLMLQKRWEDTDGNVYAKRVATANERIGRNTADWINGHAIPIHYGDITGQSYFQPQMGLVPDAQANWCRNSKGVMVPIHEVGWADADEQPTHLMLQITSSYGGAYVGTVGNSLWVDNVKLQY</sequence>
<proteinExistence type="predicted"/>
<dbReference type="Gene3D" id="2.60.120.890">
    <property type="entry name" value="BT2081, beta-jelly-roll domain"/>
    <property type="match status" value="1"/>
</dbReference>
<dbReference type="EMBL" id="DXHL01000019">
    <property type="protein sequence ID" value="HIW10597.1"/>
    <property type="molecule type" value="Genomic_DNA"/>
</dbReference>
<name>A0A9D1QCB9_9BACT</name>
<reference evidence="3" key="2">
    <citation type="submission" date="2021-04" db="EMBL/GenBank/DDBJ databases">
        <authorList>
            <person name="Gilroy R."/>
        </authorList>
    </citation>
    <scope>NUCLEOTIDE SEQUENCE</scope>
    <source>
        <strain evidence="3">ChiBcec15-1070</strain>
    </source>
</reference>
<dbReference type="Proteomes" id="UP000823926">
    <property type="component" value="Unassembled WGS sequence"/>
</dbReference>
<dbReference type="AlphaFoldDB" id="A0A9D1QCB9"/>
<dbReference type="InterPro" id="IPR038653">
    <property type="entry name" value="Put_CMD_sf"/>
</dbReference>
<evidence type="ECO:0000313" key="3">
    <source>
        <dbReference type="EMBL" id="HIW10597.1"/>
    </source>
</evidence>
<accession>A0A9D1QCB9</accession>
<evidence type="ECO:0000256" key="1">
    <source>
        <dbReference type="SAM" id="SignalP"/>
    </source>
</evidence>
<gene>
    <name evidence="3" type="ORF">H9888_03750</name>
</gene>
<organism evidence="3 4">
    <name type="scientific">Candidatus Rikenella faecigallinarum</name>
    <dbReference type="NCBI Taxonomy" id="2838745"/>
    <lineage>
        <taxon>Bacteria</taxon>
        <taxon>Pseudomonadati</taxon>
        <taxon>Bacteroidota</taxon>
        <taxon>Bacteroidia</taxon>
        <taxon>Bacteroidales</taxon>
        <taxon>Rikenellaceae</taxon>
        <taxon>Rikenella</taxon>
    </lineage>
</organism>
<keyword evidence="1" id="KW-0732">Signal</keyword>
<dbReference type="Pfam" id="PF13201">
    <property type="entry name" value="PCMD"/>
    <property type="match status" value="1"/>
</dbReference>
<feature type="signal peptide" evidence="1">
    <location>
        <begin position="1"/>
        <end position="22"/>
    </location>
</feature>
<comment type="caution">
    <text evidence="3">The sequence shown here is derived from an EMBL/GenBank/DDBJ whole genome shotgun (WGS) entry which is preliminary data.</text>
</comment>
<dbReference type="InterPro" id="IPR025112">
    <property type="entry name" value="PCMD"/>
</dbReference>
<evidence type="ECO:0000259" key="2">
    <source>
        <dbReference type="Pfam" id="PF13201"/>
    </source>
</evidence>
<feature type="domain" description="Putative carbohydrate metabolism" evidence="2">
    <location>
        <begin position="72"/>
        <end position="205"/>
    </location>
</feature>
<reference evidence="3" key="1">
    <citation type="journal article" date="2021" name="PeerJ">
        <title>Extensive microbial diversity within the chicken gut microbiome revealed by metagenomics and culture.</title>
        <authorList>
            <person name="Gilroy R."/>
            <person name="Ravi A."/>
            <person name="Getino M."/>
            <person name="Pursley I."/>
            <person name="Horton D.L."/>
            <person name="Alikhan N.F."/>
            <person name="Baker D."/>
            <person name="Gharbi K."/>
            <person name="Hall N."/>
            <person name="Watson M."/>
            <person name="Adriaenssens E.M."/>
            <person name="Foster-Nyarko E."/>
            <person name="Jarju S."/>
            <person name="Secka A."/>
            <person name="Antonio M."/>
            <person name="Oren A."/>
            <person name="Chaudhuri R.R."/>
            <person name="La Ragione R."/>
            <person name="Hildebrand F."/>
            <person name="Pallen M.J."/>
        </authorList>
    </citation>
    <scope>NUCLEOTIDE SEQUENCE</scope>
    <source>
        <strain evidence="3">ChiBcec15-1070</strain>
    </source>
</reference>